<protein>
    <submittedName>
        <fullName evidence="1">Uncharacterized protein</fullName>
    </submittedName>
</protein>
<accession>A0ACB9BWM5</accession>
<reference evidence="2" key="1">
    <citation type="journal article" date="2022" name="Mol. Ecol. Resour.">
        <title>The genomes of chicory, endive, great burdock and yacon provide insights into Asteraceae palaeo-polyploidization history and plant inulin production.</title>
        <authorList>
            <person name="Fan W."/>
            <person name="Wang S."/>
            <person name="Wang H."/>
            <person name="Wang A."/>
            <person name="Jiang F."/>
            <person name="Liu H."/>
            <person name="Zhao H."/>
            <person name="Xu D."/>
            <person name="Zhang Y."/>
        </authorList>
    </citation>
    <scope>NUCLEOTIDE SEQUENCE [LARGE SCALE GENOMIC DNA]</scope>
    <source>
        <strain evidence="2">cv. Yunnan</strain>
    </source>
</reference>
<proteinExistence type="predicted"/>
<sequence length="815" mass="91792">MAVSDFYAHNNDSYTTEIVVHARDSKGDPLQAMSNVLDLLNTVKVSAIIGPETYIGSKLVTSITDETKVPIFTFAGKSSMQHPYIFQIKEDEFAMTRGIAALIELFKWRDVIFLYEDTDHGPEILEHLFESFQDKRIRITYRSAISASTTNDQVTEELRKLMSIQTTVIIVNVSPMLASSIFLNAKMLGMMSKEYAWILTHKTIEIMHSTKFKVIESLQGALGFRSYIPMSSKMHSLTKRWRDQFSREPLMLAIWAYDMAWALAESVERVEVPQDGSMLLSEILKTEFKGASGQFRLSGNKLVSNGFEIINAIDYGERKVGCWTVLNGIGRAHLPSNDHDSSSIEEVIWPGGSTRTPNGWISRMSVGKTLRIGVRTGLSFKYFVDAYYDAQKNRTSATGFSVDVFNTCIHALPYEVPYEFIPFATGSYDDLIKKVYNQELDGVLGDSTILASRSQYVDFTATYTDVGIGTLIRIKEKDWYSTFLKRFNVDLWLTYGVSGIIACLPVWAILAVNRQEDENTPSQQLGTIAYLILLSIILAQKRRLVNYLSGFVILVWVAVVFVFFTQSYTTTQTALSPVELASKQGIVGFHGASFISNLKVTDNMQNPYHSYEDYANALSRGGADAIVDEVPYIKMFLRWYSHDYAMVLSKSVTSGFGFVSAMPFLSSSLAIFTTFVKVVGSSIGLSNYLCKRLTFGDRHVEGIAKIREDGTLMNLENKWFGKDFSSSSQMMPETPNLFRFWGLFIVIGVSLALTLTVFALYLVRAKMELQTIISFLAGQYLVATVANLWTIISFPARQSLIATVRNLWYRRIIRI</sequence>
<name>A0ACB9BWM5_9ASTR</name>
<comment type="caution">
    <text evidence="1">The sequence shown here is derived from an EMBL/GenBank/DDBJ whole genome shotgun (WGS) entry which is preliminary data.</text>
</comment>
<dbReference type="EMBL" id="CM042039">
    <property type="protein sequence ID" value="KAI3726357.1"/>
    <property type="molecule type" value="Genomic_DNA"/>
</dbReference>
<gene>
    <name evidence="1" type="ORF">L1987_66154</name>
</gene>
<reference evidence="1 2" key="2">
    <citation type="journal article" date="2022" name="Mol. Ecol. Resour.">
        <title>The genomes of chicory, endive, great burdock and yacon provide insights into Asteraceae paleo-polyploidization history and plant inulin production.</title>
        <authorList>
            <person name="Fan W."/>
            <person name="Wang S."/>
            <person name="Wang H."/>
            <person name="Wang A."/>
            <person name="Jiang F."/>
            <person name="Liu H."/>
            <person name="Zhao H."/>
            <person name="Xu D."/>
            <person name="Zhang Y."/>
        </authorList>
    </citation>
    <scope>NUCLEOTIDE SEQUENCE [LARGE SCALE GENOMIC DNA]</scope>
    <source>
        <strain evidence="2">cv. Yunnan</strain>
        <tissue evidence="1">Leaves</tissue>
    </source>
</reference>
<dbReference type="Proteomes" id="UP001056120">
    <property type="component" value="Linkage Group LG22"/>
</dbReference>
<keyword evidence="2" id="KW-1185">Reference proteome</keyword>
<evidence type="ECO:0000313" key="1">
    <source>
        <dbReference type="EMBL" id="KAI3726357.1"/>
    </source>
</evidence>
<organism evidence="1 2">
    <name type="scientific">Smallanthus sonchifolius</name>
    <dbReference type="NCBI Taxonomy" id="185202"/>
    <lineage>
        <taxon>Eukaryota</taxon>
        <taxon>Viridiplantae</taxon>
        <taxon>Streptophyta</taxon>
        <taxon>Embryophyta</taxon>
        <taxon>Tracheophyta</taxon>
        <taxon>Spermatophyta</taxon>
        <taxon>Magnoliopsida</taxon>
        <taxon>eudicotyledons</taxon>
        <taxon>Gunneridae</taxon>
        <taxon>Pentapetalae</taxon>
        <taxon>asterids</taxon>
        <taxon>campanulids</taxon>
        <taxon>Asterales</taxon>
        <taxon>Asteraceae</taxon>
        <taxon>Asteroideae</taxon>
        <taxon>Heliantheae alliance</taxon>
        <taxon>Millerieae</taxon>
        <taxon>Smallanthus</taxon>
    </lineage>
</organism>
<evidence type="ECO:0000313" key="2">
    <source>
        <dbReference type="Proteomes" id="UP001056120"/>
    </source>
</evidence>